<dbReference type="AlphaFoldDB" id="A0A9P4NBM5"/>
<dbReference type="PANTHER" id="PTHR12707">
    <property type="entry name" value="PINN"/>
    <property type="match status" value="1"/>
</dbReference>
<evidence type="ECO:0000256" key="2">
    <source>
        <dbReference type="ARBA" id="ARBA00010386"/>
    </source>
</evidence>
<feature type="compositionally biased region" description="Polar residues" evidence="8">
    <location>
        <begin position="229"/>
        <end position="254"/>
    </location>
</feature>
<feature type="compositionally biased region" description="Low complexity" evidence="8">
    <location>
        <begin position="58"/>
        <end position="70"/>
    </location>
</feature>
<feature type="compositionally biased region" description="Acidic residues" evidence="8">
    <location>
        <begin position="304"/>
        <end position="319"/>
    </location>
</feature>
<feature type="compositionally biased region" description="Basic and acidic residues" evidence="8">
    <location>
        <begin position="100"/>
        <end position="127"/>
    </location>
</feature>
<dbReference type="OrthoDB" id="330772at2759"/>
<feature type="region of interest" description="Disordered" evidence="8">
    <location>
        <begin position="201"/>
        <end position="319"/>
    </location>
</feature>
<dbReference type="GO" id="GO:0071013">
    <property type="term" value="C:catalytic step 2 spliceosome"/>
    <property type="evidence" value="ECO:0007669"/>
    <property type="project" value="TreeGrafter"/>
</dbReference>
<gene>
    <name evidence="10" type="ORF">CC78DRAFT_193047</name>
</gene>
<evidence type="ECO:0000259" key="9">
    <source>
        <dbReference type="Pfam" id="PF04696"/>
    </source>
</evidence>
<feature type="compositionally biased region" description="Basic and acidic residues" evidence="8">
    <location>
        <begin position="71"/>
        <end position="81"/>
    </location>
</feature>
<dbReference type="InterPro" id="IPR039853">
    <property type="entry name" value="Pinin"/>
</dbReference>
<feature type="region of interest" description="Disordered" evidence="8">
    <location>
        <begin position="1"/>
        <end position="127"/>
    </location>
</feature>
<evidence type="ECO:0000256" key="4">
    <source>
        <dbReference type="ARBA" id="ARBA00023015"/>
    </source>
</evidence>
<feature type="domain" description="Pinin/SDK/MemA protein" evidence="9">
    <location>
        <begin position="73"/>
        <end position="187"/>
    </location>
</feature>
<protein>
    <recommendedName>
        <fullName evidence="9">Pinin/SDK/MemA protein domain-containing protein</fullName>
    </recommendedName>
</protein>
<evidence type="ECO:0000256" key="1">
    <source>
        <dbReference type="ARBA" id="ARBA00004123"/>
    </source>
</evidence>
<feature type="compositionally biased region" description="Basic and acidic residues" evidence="8">
    <location>
        <begin position="281"/>
        <end position="303"/>
    </location>
</feature>
<keyword evidence="6" id="KW-0508">mRNA splicing</keyword>
<evidence type="ECO:0000256" key="5">
    <source>
        <dbReference type="ARBA" id="ARBA00023163"/>
    </source>
</evidence>
<dbReference type="EMBL" id="ML986580">
    <property type="protein sequence ID" value="KAF2270140.1"/>
    <property type="molecule type" value="Genomic_DNA"/>
</dbReference>
<reference evidence="11" key="1">
    <citation type="journal article" date="2020" name="Stud. Mycol.">
        <title>101 Dothideomycetes genomes: A test case for predicting lifestyles and emergence of pathogens.</title>
        <authorList>
            <person name="Haridas S."/>
            <person name="Albert R."/>
            <person name="Binder M."/>
            <person name="Bloem J."/>
            <person name="LaButti K."/>
            <person name="Salamov A."/>
            <person name="Andreopoulos B."/>
            <person name="Baker S."/>
            <person name="Barry K."/>
            <person name="Bills G."/>
            <person name="Bluhm B."/>
            <person name="Cannon C."/>
            <person name="Castanera R."/>
            <person name="Culley D."/>
            <person name="Daum C."/>
            <person name="Ezra D."/>
            <person name="Gonzalez J."/>
            <person name="Henrissat B."/>
            <person name="Kuo A."/>
            <person name="Liang C."/>
            <person name="Lipzen A."/>
            <person name="Lutzoni F."/>
            <person name="Magnuson J."/>
            <person name="Mondo S."/>
            <person name="Nolan M."/>
            <person name="Ohm R."/>
            <person name="Pangilinan J."/>
            <person name="Park H.-J."/>
            <person name="Ramirez L."/>
            <person name="Alfaro M."/>
            <person name="Sun H."/>
            <person name="Tritt A."/>
            <person name="Yoshinaga Y."/>
            <person name="Zwiers L.-H."/>
            <person name="Turgeon B."/>
            <person name="Goodwin S."/>
            <person name="Spatafora J."/>
            <person name="Crous P."/>
            <person name="Grigoriev I."/>
        </authorList>
    </citation>
    <scope>NUCLEOTIDE SEQUENCE [LARGE SCALE GENOMIC DNA]</scope>
    <source>
        <strain evidence="11">CBS 304.66</strain>
    </source>
</reference>
<evidence type="ECO:0000256" key="8">
    <source>
        <dbReference type="SAM" id="MobiDB-lite"/>
    </source>
</evidence>
<comment type="caution">
    <text evidence="10">The sequence shown here is derived from an EMBL/GenBank/DDBJ whole genome shotgun (WGS) entry which is preliminary data.</text>
</comment>
<evidence type="ECO:0000256" key="3">
    <source>
        <dbReference type="ARBA" id="ARBA00022664"/>
    </source>
</evidence>
<keyword evidence="4" id="KW-0805">Transcription regulation</keyword>
<evidence type="ECO:0000256" key="7">
    <source>
        <dbReference type="ARBA" id="ARBA00023242"/>
    </source>
</evidence>
<keyword evidence="5" id="KW-0804">Transcription</keyword>
<sequence>MDASIASAVMLPEPQEPESPQAPALSPTGLKRRQSSISEQDAKRARLNSIDANVPRRSSTTANDASATTSGRRERGRERRLFGAALGALSQNSATPAQKRRSEIEKRQQAQRKLEEQESDQRKLERDVRRRDQRLEYQKVFENESMRVRHANLLNMAHFLRTETEPQLYYKPWETSQDENAIIEAQITDAKEIIARELEQYEHQQEDSDEPDRHASRHGDANGDAGAGTFSSGKEPNAEMSQQHSAANGATNDSEPLPKDLEPREDHALSRINEAVSDEPAASHEQESRSTSHEAAEPSKDMDDNGEEIVEAAEDTVIY</sequence>
<evidence type="ECO:0000256" key="6">
    <source>
        <dbReference type="ARBA" id="ARBA00023187"/>
    </source>
</evidence>
<dbReference type="Proteomes" id="UP000800093">
    <property type="component" value="Unassembled WGS sequence"/>
</dbReference>
<name>A0A9P4NBM5_9PLEO</name>
<keyword evidence="11" id="KW-1185">Reference proteome</keyword>
<comment type="similarity">
    <text evidence="2">Belongs to the pinin family.</text>
</comment>
<comment type="subcellular location">
    <subcellularLocation>
        <location evidence="1">Nucleus</location>
    </subcellularLocation>
</comment>
<dbReference type="InterPro" id="IPR006786">
    <property type="entry name" value="Pinin_SDK_MemA"/>
</dbReference>
<accession>A0A9P4NBM5</accession>
<proteinExistence type="inferred from homology"/>
<dbReference type="GO" id="GO:0008380">
    <property type="term" value="P:RNA splicing"/>
    <property type="evidence" value="ECO:0007669"/>
    <property type="project" value="UniProtKB-KW"/>
</dbReference>
<dbReference type="PANTHER" id="PTHR12707:SF0">
    <property type="entry name" value="PININ"/>
    <property type="match status" value="1"/>
</dbReference>
<evidence type="ECO:0000313" key="11">
    <source>
        <dbReference type="Proteomes" id="UP000800093"/>
    </source>
</evidence>
<keyword evidence="7" id="KW-0539">Nucleus</keyword>
<dbReference type="GO" id="GO:0006397">
    <property type="term" value="P:mRNA processing"/>
    <property type="evidence" value="ECO:0007669"/>
    <property type="project" value="UniProtKB-KW"/>
</dbReference>
<feature type="compositionally biased region" description="Basic and acidic residues" evidence="8">
    <location>
        <begin position="201"/>
        <end position="221"/>
    </location>
</feature>
<dbReference type="Pfam" id="PF04696">
    <property type="entry name" value="Pinin_SDK_memA"/>
    <property type="match status" value="1"/>
</dbReference>
<organism evidence="10 11">
    <name type="scientific">Lojkania enalia</name>
    <dbReference type="NCBI Taxonomy" id="147567"/>
    <lineage>
        <taxon>Eukaryota</taxon>
        <taxon>Fungi</taxon>
        <taxon>Dikarya</taxon>
        <taxon>Ascomycota</taxon>
        <taxon>Pezizomycotina</taxon>
        <taxon>Dothideomycetes</taxon>
        <taxon>Pleosporomycetidae</taxon>
        <taxon>Pleosporales</taxon>
        <taxon>Pleosporales incertae sedis</taxon>
        <taxon>Lojkania</taxon>
    </lineage>
</organism>
<keyword evidence="3" id="KW-0507">mRNA processing</keyword>
<feature type="compositionally biased region" description="Basic and acidic residues" evidence="8">
    <location>
        <begin position="256"/>
        <end position="269"/>
    </location>
</feature>
<evidence type="ECO:0000313" key="10">
    <source>
        <dbReference type="EMBL" id="KAF2270140.1"/>
    </source>
</evidence>